<name>A0A1F5YY15_9BACT</name>
<feature type="transmembrane region" description="Helical" evidence="1">
    <location>
        <begin position="67"/>
        <end position="84"/>
    </location>
</feature>
<comment type="caution">
    <text evidence="2">The sequence shown here is derived from an EMBL/GenBank/DDBJ whole genome shotgun (WGS) entry which is preliminary data.</text>
</comment>
<reference evidence="2 3" key="1">
    <citation type="journal article" date="2016" name="Nat. Commun.">
        <title>Thousands of microbial genomes shed light on interconnected biogeochemical processes in an aquifer system.</title>
        <authorList>
            <person name="Anantharaman K."/>
            <person name="Brown C.T."/>
            <person name="Hug L.A."/>
            <person name="Sharon I."/>
            <person name="Castelle C.J."/>
            <person name="Probst A.J."/>
            <person name="Thomas B.C."/>
            <person name="Singh A."/>
            <person name="Wilkins M.J."/>
            <person name="Karaoz U."/>
            <person name="Brodie E.L."/>
            <person name="Williams K.H."/>
            <person name="Hubbard S.S."/>
            <person name="Banfield J.F."/>
        </authorList>
    </citation>
    <scope>NUCLEOTIDE SEQUENCE [LARGE SCALE GENOMIC DNA]</scope>
</reference>
<dbReference type="Proteomes" id="UP000178448">
    <property type="component" value="Unassembled WGS sequence"/>
</dbReference>
<sequence length="264" mass="29713">MFGDFRKYITIWKILTVNSFIISLTTRFNAVLFLTGKALRFVFFLIFLVTVLSGSGSFGGYGTQQALFFYLTFTLIDTVTQLFYREVYRFRPMIVSGDFDLVLAKPMNPLFRSLVGGADPLDLIMLVPYVFLTFAVMPRLGSLTAINVFSYLTLLLNGFLIATGFHILVLALAILTTEIDHAIMIYRDVTSMGRLPVDIYREPLRGLITFIIPVGLMMTIPAKAFMGLVTLPALSFFVILGIGFFTVCVFFWRYALTKYTSASS</sequence>
<feature type="transmembrane region" description="Helical" evidence="1">
    <location>
        <begin position="234"/>
        <end position="256"/>
    </location>
</feature>
<keyword evidence="1" id="KW-0812">Transmembrane</keyword>
<proteinExistence type="predicted"/>
<evidence type="ECO:0000313" key="2">
    <source>
        <dbReference type="EMBL" id="OGG05026.1"/>
    </source>
</evidence>
<protein>
    <recommendedName>
        <fullName evidence="4">ABC transporter permease</fullName>
    </recommendedName>
</protein>
<dbReference type="EMBL" id="MFJD01000001">
    <property type="protein sequence ID" value="OGG05026.1"/>
    <property type="molecule type" value="Genomic_DNA"/>
</dbReference>
<dbReference type="STRING" id="1798374.A2Z33_07115"/>
<keyword evidence="1" id="KW-0472">Membrane</keyword>
<feature type="transmembrane region" description="Helical" evidence="1">
    <location>
        <begin position="41"/>
        <end position="61"/>
    </location>
</feature>
<feature type="transmembrane region" description="Helical" evidence="1">
    <location>
        <begin position="204"/>
        <end position="222"/>
    </location>
</feature>
<gene>
    <name evidence="2" type="ORF">A2Z33_07115</name>
</gene>
<feature type="transmembrane region" description="Helical" evidence="1">
    <location>
        <begin position="114"/>
        <end position="137"/>
    </location>
</feature>
<dbReference type="InterPro" id="IPR010390">
    <property type="entry name" value="ABC-2_transporter-like"/>
</dbReference>
<dbReference type="Pfam" id="PF06182">
    <property type="entry name" value="ABC2_membrane_6"/>
    <property type="match status" value="1"/>
</dbReference>
<keyword evidence="1" id="KW-1133">Transmembrane helix</keyword>
<evidence type="ECO:0008006" key="4">
    <source>
        <dbReference type="Google" id="ProtNLM"/>
    </source>
</evidence>
<evidence type="ECO:0000256" key="1">
    <source>
        <dbReference type="SAM" id="Phobius"/>
    </source>
</evidence>
<feature type="transmembrane region" description="Helical" evidence="1">
    <location>
        <begin position="149"/>
        <end position="175"/>
    </location>
</feature>
<organism evidence="2 3">
    <name type="scientific">Candidatus Gottesmanbacteria bacterium RBG_16_52_11</name>
    <dbReference type="NCBI Taxonomy" id="1798374"/>
    <lineage>
        <taxon>Bacteria</taxon>
        <taxon>Candidatus Gottesmaniibacteriota</taxon>
    </lineage>
</organism>
<accession>A0A1F5YY15</accession>
<feature type="transmembrane region" description="Helical" evidence="1">
    <location>
        <begin position="12"/>
        <end position="34"/>
    </location>
</feature>
<dbReference type="AlphaFoldDB" id="A0A1F5YY15"/>
<dbReference type="PANTHER" id="PTHR36833">
    <property type="entry name" value="SLR0610 PROTEIN-RELATED"/>
    <property type="match status" value="1"/>
</dbReference>
<evidence type="ECO:0000313" key="3">
    <source>
        <dbReference type="Proteomes" id="UP000178448"/>
    </source>
</evidence>
<dbReference type="PANTHER" id="PTHR36833:SF1">
    <property type="entry name" value="INTEGRAL MEMBRANE TRANSPORT PROTEIN"/>
    <property type="match status" value="1"/>
</dbReference>